<evidence type="ECO:0000256" key="5">
    <source>
        <dbReference type="ARBA" id="ARBA00022840"/>
    </source>
</evidence>
<comment type="similarity">
    <text evidence="1">Belongs to the class-II aminoacyl-tRNA synthetase family.</text>
</comment>
<dbReference type="SUPFAM" id="SSF55681">
    <property type="entry name" value="Class II aaRS and biotin synthetases"/>
    <property type="match status" value="1"/>
</dbReference>
<dbReference type="SUPFAM" id="SSF52954">
    <property type="entry name" value="Class II aaRS ABD-related"/>
    <property type="match status" value="1"/>
</dbReference>
<feature type="non-terminal residue" evidence="11">
    <location>
        <position position="413"/>
    </location>
</feature>
<dbReference type="Gene3D" id="3.40.50.800">
    <property type="entry name" value="Anticodon-binding domain"/>
    <property type="match status" value="1"/>
</dbReference>
<dbReference type="CDD" id="cd00773">
    <property type="entry name" value="HisRS-like_core"/>
    <property type="match status" value="1"/>
</dbReference>
<dbReference type="InterPro" id="IPR033656">
    <property type="entry name" value="HisRS_anticodon"/>
</dbReference>
<evidence type="ECO:0000313" key="12">
    <source>
        <dbReference type="Proteomes" id="UP000540762"/>
    </source>
</evidence>
<evidence type="ECO:0000313" key="11">
    <source>
        <dbReference type="EMBL" id="NWZ39645.1"/>
    </source>
</evidence>
<dbReference type="EMBL" id="VZSR01001775">
    <property type="protein sequence ID" value="NWZ39645.1"/>
    <property type="molecule type" value="Genomic_DNA"/>
</dbReference>
<dbReference type="PROSITE" id="PS50862">
    <property type="entry name" value="AA_TRNA_LIGASE_II"/>
    <property type="match status" value="1"/>
</dbReference>
<evidence type="ECO:0000256" key="3">
    <source>
        <dbReference type="ARBA" id="ARBA00022598"/>
    </source>
</evidence>
<feature type="binding site" evidence="9">
    <location>
        <begin position="71"/>
        <end position="73"/>
    </location>
    <ligand>
        <name>L-histidine</name>
        <dbReference type="ChEBI" id="CHEBI:57595"/>
    </ligand>
</feature>
<dbReference type="GO" id="GO:0005829">
    <property type="term" value="C:cytosol"/>
    <property type="evidence" value="ECO:0007669"/>
    <property type="project" value="TreeGrafter"/>
</dbReference>
<keyword evidence="4" id="KW-0547">Nucleotide-binding</keyword>
<dbReference type="InterPro" id="IPR006195">
    <property type="entry name" value="aa-tRNA-synth_II"/>
</dbReference>
<dbReference type="GO" id="GO:0004821">
    <property type="term" value="F:histidine-tRNA ligase activity"/>
    <property type="evidence" value="ECO:0007669"/>
    <property type="project" value="UniProtKB-EC"/>
</dbReference>
<keyword evidence="5" id="KW-0067">ATP-binding</keyword>
<evidence type="ECO:0000256" key="7">
    <source>
        <dbReference type="ARBA" id="ARBA00023146"/>
    </source>
</evidence>
<evidence type="ECO:0000256" key="6">
    <source>
        <dbReference type="ARBA" id="ARBA00022917"/>
    </source>
</evidence>
<sequence length="413" mass="46191">QGTRDHAPAQAALRERLLSAVVSCFKRHGAAAIDTPVLELRETLVGKYGEGTKLIYELQDQGGELLALRYDLTVPFARYLAMNKITNMKRYHIAKVYRRDNPATTRGRYREFYQCDFDIAGQFDPMIPDAECLKIVHEILSDLQLGDFVIKVNDRRILNGVFAVCGVPESKFIPACSTVDKLDKVSIGLMGRCFWSWDGCLRLGSVLAVLIVRSFIAAKMMSVKDLRRSFAWLRIKPGYLLQISVRERGMISEIADVVPHKLCPCGLMEAVGEENVLQQLMSFSPLTGAMGRGLKKDEVRCCELQIPMESGSPMNVPCLSLQASGEKLRTTETQVLVATPQKHLLAARLKLISELWDAGIKAEMLYKKDPKLLKQLQYCEDTGIPLAAIVGEQELADGVVKLRDIATREEVRM</sequence>
<dbReference type="InterPro" id="IPR045864">
    <property type="entry name" value="aa-tRNA-synth_II/BPL/LPL"/>
</dbReference>
<dbReference type="GO" id="GO:0042802">
    <property type="term" value="F:identical protein binding"/>
    <property type="evidence" value="ECO:0007669"/>
    <property type="project" value="TreeGrafter"/>
</dbReference>
<dbReference type="CDD" id="cd00859">
    <property type="entry name" value="HisRS_anticodon"/>
    <property type="match status" value="1"/>
</dbReference>
<dbReference type="InterPro" id="IPR036621">
    <property type="entry name" value="Anticodon-bd_dom_sf"/>
</dbReference>
<evidence type="ECO:0000256" key="9">
    <source>
        <dbReference type="PIRSR" id="PIRSR001549-1"/>
    </source>
</evidence>
<keyword evidence="3" id="KW-0436">Ligase</keyword>
<evidence type="ECO:0000256" key="2">
    <source>
        <dbReference type="ARBA" id="ARBA00012815"/>
    </source>
</evidence>
<feature type="binding site" evidence="9">
    <location>
        <position position="118"/>
    </location>
    <ligand>
        <name>L-histidine</name>
        <dbReference type="ChEBI" id="CHEBI:57595"/>
    </ligand>
</feature>
<dbReference type="PANTHER" id="PTHR11476">
    <property type="entry name" value="HISTIDYL-TRNA SYNTHETASE"/>
    <property type="match status" value="1"/>
</dbReference>
<name>A0A7K7M9R3_9PASS</name>
<dbReference type="InterPro" id="IPR004154">
    <property type="entry name" value="Anticodon-bd"/>
</dbReference>
<dbReference type="GO" id="GO:0006427">
    <property type="term" value="P:histidyl-tRNA aminoacylation"/>
    <property type="evidence" value="ECO:0007669"/>
    <property type="project" value="TreeGrafter"/>
</dbReference>
<dbReference type="InterPro" id="IPR041715">
    <property type="entry name" value="HisRS-like_core"/>
</dbReference>
<dbReference type="GO" id="GO:0005524">
    <property type="term" value="F:ATP binding"/>
    <property type="evidence" value="ECO:0007669"/>
    <property type="project" value="UniProtKB-KW"/>
</dbReference>
<proteinExistence type="inferred from homology"/>
<protein>
    <recommendedName>
        <fullName evidence="2">histidine--tRNA ligase</fullName>
        <ecNumber evidence="2">6.1.1.21</ecNumber>
    </recommendedName>
</protein>
<dbReference type="EC" id="6.1.1.21" evidence="2"/>
<dbReference type="PANTHER" id="PTHR11476:SF7">
    <property type="entry name" value="HISTIDINE--TRNA LIGASE"/>
    <property type="match status" value="1"/>
</dbReference>
<comment type="caution">
    <text evidence="11">The sequence shown here is derived from an EMBL/GenBank/DDBJ whole genome shotgun (WGS) entry which is preliminary data.</text>
</comment>
<dbReference type="GO" id="GO:0003723">
    <property type="term" value="F:RNA binding"/>
    <property type="evidence" value="ECO:0007669"/>
    <property type="project" value="TreeGrafter"/>
</dbReference>
<accession>A0A7K7M9R3</accession>
<keyword evidence="6" id="KW-0648">Protein biosynthesis</keyword>
<gene>
    <name evidence="11" type="primary">Hars</name>
    <name evidence="11" type="ORF">BRAATR_R08588</name>
</gene>
<dbReference type="Pfam" id="PF13393">
    <property type="entry name" value="tRNA-synt_His"/>
    <property type="match status" value="1"/>
</dbReference>
<dbReference type="PIRSF" id="PIRSF001549">
    <property type="entry name" value="His-tRNA_synth"/>
    <property type="match status" value="1"/>
</dbReference>
<evidence type="ECO:0000259" key="10">
    <source>
        <dbReference type="PROSITE" id="PS50862"/>
    </source>
</evidence>
<dbReference type="Pfam" id="PF03129">
    <property type="entry name" value="HGTP_anticodon"/>
    <property type="match status" value="1"/>
</dbReference>
<keyword evidence="12" id="KW-1185">Reference proteome</keyword>
<dbReference type="AlphaFoldDB" id="A0A7K7M9R3"/>
<reference evidence="11 12" key="1">
    <citation type="submission" date="2019-09" db="EMBL/GenBank/DDBJ databases">
        <title>Bird 10,000 Genomes (B10K) Project - Family phase.</title>
        <authorList>
            <person name="Zhang G."/>
        </authorList>
    </citation>
    <scope>NUCLEOTIDE SEQUENCE [LARGE SCALE GENOMIC DNA]</scope>
    <source>
        <strain evidence="11">OUT-0037</strain>
        <tissue evidence="11">Liver</tissue>
    </source>
</reference>
<evidence type="ECO:0000256" key="4">
    <source>
        <dbReference type="ARBA" id="ARBA00022741"/>
    </source>
</evidence>
<evidence type="ECO:0000256" key="8">
    <source>
        <dbReference type="ARBA" id="ARBA00047639"/>
    </source>
</evidence>
<dbReference type="Gene3D" id="3.30.930.10">
    <property type="entry name" value="Bira Bifunctional Protein, Domain 2"/>
    <property type="match status" value="1"/>
</dbReference>
<dbReference type="FunFam" id="3.40.50.800:FF:000008">
    <property type="entry name" value="histidine--tRNA ligase, cytoplasmic isoform X1"/>
    <property type="match status" value="1"/>
</dbReference>
<keyword evidence="7" id="KW-0030">Aminoacyl-tRNA synthetase</keyword>
<feature type="binding site" evidence="9">
    <location>
        <position position="98"/>
    </location>
    <ligand>
        <name>L-histidine</name>
        <dbReference type="ChEBI" id="CHEBI:57595"/>
    </ligand>
</feature>
<organism evidence="11 12">
    <name type="scientific">Brachypodius melanocephalos</name>
    <name type="common">black-headed bulbul</name>
    <dbReference type="NCBI Taxonomy" id="3235156"/>
    <lineage>
        <taxon>Eukaryota</taxon>
        <taxon>Metazoa</taxon>
        <taxon>Chordata</taxon>
        <taxon>Craniata</taxon>
        <taxon>Vertebrata</taxon>
        <taxon>Euteleostomi</taxon>
        <taxon>Archelosauria</taxon>
        <taxon>Archosauria</taxon>
        <taxon>Dinosauria</taxon>
        <taxon>Saurischia</taxon>
        <taxon>Theropoda</taxon>
        <taxon>Coelurosauria</taxon>
        <taxon>Aves</taxon>
        <taxon>Neognathae</taxon>
        <taxon>Neoaves</taxon>
        <taxon>Telluraves</taxon>
        <taxon>Australaves</taxon>
        <taxon>Passeriformes</taxon>
        <taxon>Sylvioidea</taxon>
        <taxon>Pycnonotidae</taxon>
        <taxon>Brachypodius</taxon>
    </lineage>
</organism>
<feature type="binding site" evidence="9">
    <location>
        <position position="246"/>
    </location>
    <ligand>
        <name>L-histidine</name>
        <dbReference type="ChEBI" id="CHEBI:57595"/>
    </ligand>
</feature>
<dbReference type="Proteomes" id="UP000540762">
    <property type="component" value="Unassembled WGS sequence"/>
</dbReference>
<evidence type="ECO:0000256" key="1">
    <source>
        <dbReference type="ARBA" id="ARBA00008226"/>
    </source>
</evidence>
<dbReference type="GO" id="GO:0005739">
    <property type="term" value="C:mitochondrion"/>
    <property type="evidence" value="ECO:0007669"/>
    <property type="project" value="TreeGrafter"/>
</dbReference>
<feature type="binding site" evidence="9">
    <location>
        <position position="114"/>
    </location>
    <ligand>
        <name>L-histidine</name>
        <dbReference type="ChEBI" id="CHEBI:57595"/>
    </ligand>
</feature>
<dbReference type="GO" id="GO:0032543">
    <property type="term" value="P:mitochondrial translation"/>
    <property type="evidence" value="ECO:0007669"/>
    <property type="project" value="TreeGrafter"/>
</dbReference>
<dbReference type="InterPro" id="IPR004516">
    <property type="entry name" value="HisRS/HisZ"/>
</dbReference>
<comment type="catalytic activity">
    <reaction evidence="8">
        <text>tRNA(His) + L-histidine + ATP = L-histidyl-tRNA(His) + AMP + diphosphate + H(+)</text>
        <dbReference type="Rhea" id="RHEA:17313"/>
        <dbReference type="Rhea" id="RHEA-COMP:9665"/>
        <dbReference type="Rhea" id="RHEA-COMP:9689"/>
        <dbReference type="ChEBI" id="CHEBI:15378"/>
        <dbReference type="ChEBI" id="CHEBI:30616"/>
        <dbReference type="ChEBI" id="CHEBI:33019"/>
        <dbReference type="ChEBI" id="CHEBI:57595"/>
        <dbReference type="ChEBI" id="CHEBI:78442"/>
        <dbReference type="ChEBI" id="CHEBI:78527"/>
        <dbReference type="ChEBI" id="CHEBI:456215"/>
        <dbReference type="EC" id="6.1.1.21"/>
    </reaction>
</comment>
<feature type="non-terminal residue" evidence="11">
    <location>
        <position position="1"/>
    </location>
</feature>
<feature type="domain" description="Aminoacyl-transfer RNA synthetases class-II family profile" evidence="10">
    <location>
        <begin position="1"/>
        <end position="413"/>
    </location>
</feature>